<evidence type="ECO:0000256" key="2">
    <source>
        <dbReference type="ARBA" id="ARBA00022692"/>
    </source>
</evidence>
<evidence type="ECO:0000313" key="9">
    <source>
        <dbReference type="Proteomes" id="UP001304895"/>
    </source>
</evidence>
<feature type="region of interest" description="Disordered" evidence="5">
    <location>
        <begin position="71"/>
        <end position="386"/>
    </location>
</feature>
<dbReference type="AlphaFoldDB" id="A0AAN6ZEM6"/>
<feature type="region of interest" description="Disordered" evidence="5">
    <location>
        <begin position="1"/>
        <end position="57"/>
    </location>
</feature>
<evidence type="ECO:0000313" key="8">
    <source>
        <dbReference type="EMBL" id="KAK4134679.1"/>
    </source>
</evidence>
<dbReference type="InterPro" id="IPR045119">
    <property type="entry name" value="SUN1-5"/>
</dbReference>
<proteinExistence type="predicted"/>
<dbReference type="GO" id="GO:0034993">
    <property type="term" value="C:meiotic nuclear membrane microtubule tethering complex"/>
    <property type="evidence" value="ECO:0007669"/>
    <property type="project" value="TreeGrafter"/>
</dbReference>
<feature type="compositionally biased region" description="Low complexity" evidence="5">
    <location>
        <begin position="208"/>
        <end position="220"/>
    </location>
</feature>
<dbReference type="Pfam" id="PF07738">
    <property type="entry name" value="Sad1_UNC"/>
    <property type="match status" value="1"/>
</dbReference>
<feature type="compositionally biased region" description="Pro residues" evidence="5">
    <location>
        <begin position="283"/>
        <end position="298"/>
    </location>
</feature>
<gene>
    <name evidence="8" type="ORF">BT67DRAFT_301543</name>
</gene>
<feature type="compositionally biased region" description="Low complexity" evidence="5">
    <location>
        <begin position="10"/>
        <end position="25"/>
    </location>
</feature>
<feature type="region of interest" description="Disordered" evidence="5">
    <location>
        <begin position="590"/>
        <end position="610"/>
    </location>
</feature>
<feature type="transmembrane region" description="Helical" evidence="6">
    <location>
        <begin position="395"/>
        <end position="415"/>
    </location>
</feature>
<dbReference type="PANTHER" id="PTHR12911:SF8">
    <property type="entry name" value="KLAROID PROTEIN-RELATED"/>
    <property type="match status" value="1"/>
</dbReference>
<dbReference type="Gene3D" id="2.60.120.260">
    <property type="entry name" value="Galactose-binding domain-like"/>
    <property type="match status" value="1"/>
</dbReference>
<evidence type="ECO:0000256" key="4">
    <source>
        <dbReference type="ARBA" id="ARBA00023136"/>
    </source>
</evidence>
<dbReference type="PROSITE" id="PS51469">
    <property type="entry name" value="SUN"/>
    <property type="match status" value="1"/>
</dbReference>
<keyword evidence="4 6" id="KW-0472">Membrane</keyword>
<feature type="compositionally biased region" description="Polar residues" evidence="5">
    <location>
        <begin position="236"/>
        <end position="247"/>
    </location>
</feature>
<sequence length="920" mass="101758">MPPKRRVRKTASPSPAPGSRASTPRGTVRTPIPAKYSTSYGSSMTQLPDRSHVGGGGDIAKAAAEIFTKVKQDKVAAQARRQIMDQARQARQSRESSRQATESPQPSTLHPTIEAEELQEELIGASADGSEDDYQESQQGSPHLRPQPSRKRARDDEEADARAEQERMQRAIRMARERSAEARRKADQKRAEAEAEAKAAAAEREQLRQQALQDAAAKAAMPPPQLPPSRPPAATMTPNNTLATGDHSSPRPASARSFIEERNLFLDAELQTPKAQATNMRQPVPPPPVSPPPPPSPPSVLKRAPRRPGKSPAPRVVEISPPPEGPPRLSDLRLSGQRSFSSFEEGPPEYTSRAGSGNATQPQPGKIPAPSPTGIGKPAAGSSHSDRKRWSIRDLFTLGSILKAIISAFLLLHLIRLGHTLMRPDLFESPALRLNWYGWENWQNWTSNVGQFFPSPLLHRLGVLTNDQYDDLKDYIQRRTTSTDAAVDNLKMILPRVVVVRKDWSGKIMVANEFWDALQDRISRDDKMLKLDGKAQISDKHWKAVQERLKKAGIGKSLAADDVEQIVQRSAPASWEKWLQKNQKKVAEMVGQTQGKAKPSPKETTTKTETAVSRDEFIKELRGHLAKHKKEIDSEMAGLRKDLHGLAQEVGSAASSQGLSKAEVTALVKQIVSKEIGNKQLIVGQAGSVRQIDAALRQRINHFSPGNNALPEISSSSPTWEIPNLTIGSKKWLKTMGKLPRFHQDINHALTPWSEPGHCWCAGLGRNGTFGNSAVVVVQLANAVVPQFVVLEHIDPTATMDPLAMPKDIEVWAHYDEYKRREQVLDWMAATYPDDMGHKLVVERGFAKIGHFTYAHKPVHEGVLVHRLSPELERLVAATDMVLVRAVTNYGAKDHTCFYRIRMYGDVVDLGAEKDSREFD</sequence>
<dbReference type="Proteomes" id="UP001304895">
    <property type="component" value="Unassembled WGS sequence"/>
</dbReference>
<protein>
    <recommendedName>
        <fullName evidence="7">SUN domain-containing protein</fullName>
    </recommendedName>
</protein>
<evidence type="ECO:0000259" key="7">
    <source>
        <dbReference type="PROSITE" id="PS51469"/>
    </source>
</evidence>
<feature type="compositionally biased region" description="Basic and acidic residues" evidence="5">
    <location>
        <begin position="600"/>
        <end position="610"/>
    </location>
</feature>
<evidence type="ECO:0000256" key="6">
    <source>
        <dbReference type="SAM" id="Phobius"/>
    </source>
</evidence>
<organism evidence="8 9">
    <name type="scientific">Trichocladium antarcticum</name>
    <dbReference type="NCBI Taxonomy" id="1450529"/>
    <lineage>
        <taxon>Eukaryota</taxon>
        <taxon>Fungi</taxon>
        <taxon>Dikarya</taxon>
        <taxon>Ascomycota</taxon>
        <taxon>Pezizomycotina</taxon>
        <taxon>Sordariomycetes</taxon>
        <taxon>Sordariomycetidae</taxon>
        <taxon>Sordariales</taxon>
        <taxon>Chaetomiaceae</taxon>
        <taxon>Trichocladium</taxon>
    </lineage>
</organism>
<evidence type="ECO:0000256" key="5">
    <source>
        <dbReference type="SAM" id="MobiDB-lite"/>
    </source>
</evidence>
<keyword evidence="2 6" id="KW-0812">Transmembrane</keyword>
<accession>A0AAN6ZEM6</accession>
<reference evidence="8" key="2">
    <citation type="submission" date="2023-05" db="EMBL/GenBank/DDBJ databases">
        <authorList>
            <consortium name="Lawrence Berkeley National Laboratory"/>
            <person name="Steindorff A."/>
            <person name="Hensen N."/>
            <person name="Bonometti L."/>
            <person name="Westerberg I."/>
            <person name="Brannstrom I.O."/>
            <person name="Guillou S."/>
            <person name="Cros-Aarteil S."/>
            <person name="Calhoun S."/>
            <person name="Haridas S."/>
            <person name="Kuo A."/>
            <person name="Mondo S."/>
            <person name="Pangilinan J."/>
            <person name="Riley R."/>
            <person name="Labutti K."/>
            <person name="Andreopoulos B."/>
            <person name="Lipzen A."/>
            <person name="Chen C."/>
            <person name="Yanf M."/>
            <person name="Daum C."/>
            <person name="Ng V."/>
            <person name="Clum A."/>
            <person name="Ohm R."/>
            <person name="Martin F."/>
            <person name="Silar P."/>
            <person name="Natvig D."/>
            <person name="Lalanne C."/>
            <person name="Gautier V."/>
            <person name="Ament-Velasquez S.L."/>
            <person name="Kruys A."/>
            <person name="Hutchinson M.I."/>
            <person name="Powell A.J."/>
            <person name="Barry K."/>
            <person name="Miller A.N."/>
            <person name="Grigoriev I.V."/>
            <person name="Debuchy R."/>
            <person name="Gladieux P."/>
            <person name="Thoren M.H."/>
            <person name="Johannesson H."/>
        </authorList>
    </citation>
    <scope>NUCLEOTIDE SEQUENCE</scope>
    <source>
        <strain evidence="8">CBS 123565</strain>
    </source>
</reference>
<feature type="compositionally biased region" description="Pro residues" evidence="5">
    <location>
        <begin position="221"/>
        <end position="231"/>
    </location>
</feature>
<feature type="compositionally biased region" description="Basic and acidic residues" evidence="5">
    <location>
        <begin position="160"/>
        <end position="207"/>
    </location>
</feature>
<keyword evidence="9" id="KW-1185">Reference proteome</keyword>
<evidence type="ECO:0000256" key="1">
    <source>
        <dbReference type="ARBA" id="ARBA00004370"/>
    </source>
</evidence>
<feature type="domain" description="SUN" evidence="7">
    <location>
        <begin position="708"/>
        <end position="908"/>
    </location>
</feature>
<dbReference type="EMBL" id="MU853408">
    <property type="protein sequence ID" value="KAK4134679.1"/>
    <property type="molecule type" value="Genomic_DNA"/>
</dbReference>
<comment type="caution">
    <text evidence="8">The sequence shown here is derived from an EMBL/GenBank/DDBJ whole genome shotgun (WGS) entry which is preliminary data.</text>
</comment>
<dbReference type="GO" id="GO:0043495">
    <property type="term" value="F:protein-membrane adaptor activity"/>
    <property type="evidence" value="ECO:0007669"/>
    <property type="project" value="TreeGrafter"/>
</dbReference>
<evidence type="ECO:0000256" key="3">
    <source>
        <dbReference type="ARBA" id="ARBA00022989"/>
    </source>
</evidence>
<feature type="compositionally biased region" description="Polar residues" evidence="5">
    <location>
        <begin position="36"/>
        <end position="48"/>
    </location>
</feature>
<feature type="compositionally biased region" description="Polar residues" evidence="5">
    <location>
        <begin position="353"/>
        <end position="363"/>
    </location>
</feature>
<comment type="subcellular location">
    <subcellularLocation>
        <location evidence="1">Membrane</location>
    </subcellularLocation>
</comment>
<keyword evidence="3 6" id="KW-1133">Transmembrane helix</keyword>
<dbReference type="InterPro" id="IPR012919">
    <property type="entry name" value="SUN_dom"/>
</dbReference>
<dbReference type="PANTHER" id="PTHR12911">
    <property type="entry name" value="SAD1/UNC-84-LIKE PROTEIN-RELATED"/>
    <property type="match status" value="1"/>
</dbReference>
<reference evidence="8" key="1">
    <citation type="journal article" date="2023" name="Mol. Phylogenet. Evol.">
        <title>Genome-scale phylogeny and comparative genomics of the fungal order Sordariales.</title>
        <authorList>
            <person name="Hensen N."/>
            <person name="Bonometti L."/>
            <person name="Westerberg I."/>
            <person name="Brannstrom I.O."/>
            <person name="Guillou S."/>
            <person name="Cros-Aarteil S."/>
            <person name="Calhoun S."/>
            <person name="Haridas S."/>
            <person name="Kuo A."/>
            <person name="Mondo S."/>
            <person name="Pangilinan J."/>
            <person name="Riley R."/>
            <person name="LaButti K."/>
            <person name="Andreopoulos B."/>
            <person name="Lipzen A."/>
            <person name="Chen C."/>
            <person name="Yan M."/>
            <person name="Daum C."/>
            <person name="Ng V."/>
            <person name="Clum A."/>
            <person name="Steindorff A."/>
            <person name="Ohm R.A."/>
            <person name="Martin F."/>
            <person name="Silar P."/>
            <person name="Natvig D.O."/>
            <person name="Lalanne C."/>
            <person name="Gautier V."/>
            <person name="Ament-Velasquez S.L."/>
            <person name="Kruys A."/>
            <person name="Hutchinson M.I."/>
            <person name="Powell A.J."/>
            <person name="Barry K."/>
            <person name="Miller A.N."/>
            <person name="Grigoriev I.V."/>
            <person name="Debuchy R."/>
            <person name="Gladieux P."/>
            <person name="Hiltunen Thoren M."/>
            <person name="Johannesson H."/>
        </authorList>
    </citation>
    <scope>NUCLEOTIDE SEQUENCE</scope>
    <source>
        <strain evidence="8">CBS 123565</strain>
    </source>
</reference>
<name>A0AAN6ZEM6_9PEZI</name>